<dbReference type="RefSeq" id="WP_097132543.1">
    <property type="nucleotide sequence ID" value="NZ_OCMT01000003.1"/>
</dbReference>
<dbReference type="OrthoDB" id="9810371at2"/>
<evidence type="ECO:0000313" key="2">
    <source>
        <dbReference type="EMBL" id="SOD17813.1"/>
    </source>
</evidence>
<accession>A0A286A7B8</accession>
<gene>
    <name evidence="2" type="ORF">SAMN06297358_2700</name>
</gene>
<sequence length="1224" mass="140938">MRYLNKIVFINSANIAYAEIGIAGNVHFIGTQGVGKSTCLRAILFFYNADKLRLGIEKGKRSFDDYYLPHGNSFIVYEVVTETGAYCVLAYKSQGRAAFRFIDGAYDRNNFIGQDNKAMVWDKVRNTFSGVAAYSRKVERYEEYRDILYGNNRGLQPQFKKYALIESKSYQNLPRTIQNVFLNSKLEAEFIKQTIIMSLNEEDVSIDLDQYALHLKNFEQQLADIGKWTEKNKSGEIVVRLLAANISSLHKTVGFLSNEKQQLLQTLISSHAALEQAHPGLVKRLDQQREKKVLAVKKVEEADDKFGEKKGKIVKEINLMDARLSDARRKSEDYQRINITGIIERVAKRSSWENKKANIQAERDTLSFLYQEITNKYAALLLQLRNQLDQFINEKNSEGNDRKSASYRTKDDVRRLYEKIASDIELEHADIKVNAQMLVNEKKDAIYGLELKKKEAELKRWFELEISTENRLIADADQKLLAIKTEKTSSKSLIESLQKSWSLDEKSLDVDFLSQRNRFDEQIAKANTKIEEYKTLIASSRNSLYEWLHENKPGWEDNIGKVINQQSVLFKSGLSPKHVSVDANLFYGIELDLSSLESDVKSIADYEQEIKQLGEQIIAHQTSIASLAEQQVAENEKLKRKYQPQIKTQKDLNARREYDEIKLNERREKSILDRDDWRRKSETEQKAELANIKAEILQAGEEKLLVDEHVQTIEKNIKKQLDDKRRERDQKLSAEDRELSQVLEAIKVAVDAEKIRVEIRKKQISGQEKEDLEKEGADVKRITEIEVELVEINKELDYIDSNRDRVAEYNKDKRELFDHVDDFKSTKKLAEGKLSLEQERHENAKLKLQEGVNALNLLISAMEVELREMTEDLEDFENFSKTDVYLMLSADTPILGKQTEISLRLTRLIASIYEKVNESSLRMNELRGNVNKFLSNFSAGNIFGFETSLADELDYLRFAENLSEFLEENKIDEYEKRTNELFSALILQVGKETTELVSKEHIISKVISDINRDFMERNFAGVIREIELRMSQSMSKLVVLLQEIRIFNDEYAASLGGANLFSNSDSAQNNKKAVSYLKSFAAEITASKQSKVTLSDTFELQFKIVENDNDSGWVEKLTNVGSEGTDVLVKAMINIMLLNVFKENASRKFKDFRLHCMMDEIGKLHPNNVRGILKFANDRNIVLINSSPTSYNAVDYKHTYLLNKDSRHATVIKRLITNNVDNGN</sequence>
<dbReference type="Proteomes" id="UP000219281">
    <property type="component" value="Unassembled WGS sequence"/>
</dbReference>
<dbReference type="Pfam" id="PF12128">
    <property type="entry name" value="DUF3584"/>
    <property type="match status" value="1"/>
</dbReference>
<dbReference type="InterPro" id="IPR021979">
    <property type="entry name" value="DUF3584"/>
</dbReference>
<protein>
    <recommendedName>
        <fullName evidence="4">DNA repair exonuclease SbcCD ATPase subunit</fullName>
    </recommendedName>
</protein>
<keyword evidence="3" id="KW-1185">Reference proteome</keyword>
<evidence type="ECO:0000256" key="1">
    <source>
        <dbReference type="SAM" id="Coils"/>
    </source>
</evidence>
<keyword evidence="1" id="KW-0175">Coiled coil</keyword>
<reference evidence="3" key="1">
    <citation type="submission" date="2017-09" db="EMBL/GenBank/DDBJ databases">
        <authorList>
            <person name="Varghese N."/>
            <person name="Submissions S."/>
        </authorList>
    </citation>
    <scope>NUCLEOTIDE SEQUENCE [LARGE SCALE GENOMIC DNA]</scope>
    <source>
        <strain evidence="3">CGMCC 1.12803</strain>
    </source>
</reference>
<dbReference type="AlphaFoldDB" id="A0A286A7B8"/>
<evidence type="ECO:0000313" key="3">
    <source>
        <dbReference type="Proteomes" id="UP000219281"/>
    </source>
</evidence>
<name>A0A286A7B8_9SPHI</name>
<proteinExistence type="predicted"/>
<organism evidence="2 3">
    <name type="scientific">Pedobacter xixiisoli</name>
    <dbReference type="NCBI Taxonomy" id="1476464"/>
    <lineage>
        <taxon>Bacteria</taxon>
        <taxon>Pseudomonadati</taxon>
        <taxon>Bacteroidota</taxon>
        <taxon>Sphingobacteriia</taxon>
        <taxon>Sphingobacteriales</taxon>
        <taxon>Sphingobacteriaceae</taxon>
        <taxon>Pedobacter</taxon>
    </lineage>
</organism>
<feature type="coiled-coil region" evidence="1">
    <location>
        <begin position="852"/>
        <end position="879"/>
    </location>
</feature>
<feature type="coiled-coil region" evidence="1">
    <location>
        <begin position="596"/>
        <end position="623"/>
    </location>
</feature>
<evidence type="ECO:0008006" key="4">
    <source>
        <dbReference type="Google" id="ProtNLM"/>
    </source>
</evidence>
<dbReference type="EMBL" id="OCMT01000003">
    <property type="protein sequence ID" value="SOD17813.1"/>
    <property type="molecule type" value="Genomic_DNA"/>
</dbReference>